<evidence type="ECO:0000313" key="3">
    <source>
        <dbReference type="EMBL" id="CAA9994516.1"/>
    </source>
</evidence>
<dbReference type="Proteomes" id="UP000479000">
    <property type="component" value="Unassembled WGS sequence"/>
</dbReference>
<gene>
    <name evidence="3" type="ORF">NTEN_LOCUS1332</name>
</gene>
<evidence type="ECO:0000313" key="4">
    <source>
        <dbReference type="Proteomes" id="UP000479000"/>
    </source>
</evidence>
<evidence type="ECO:0000256" key="1">
    <source>
        <dbReference type="SAM" id="MobiDB-lite"/>
    </source>
</evidence>
<dbReference type="AlphaFoldDB" id="A0A6H5FY67"/>
<organism evidence="3 4">
    <name type="scientific">Nesidiocoris tenuis</name>
    <dbReference type="NCBI Taxonomy" id="355587"/>
    <lineage>
        <taxon>Eukaryota</taxon>
        <taxon>Metazoa</taxon>
        <taxon>Ecdysozoa</taxon>
        <taxon>Arthropoda</taxon>
        <taxon>Hexapoda</taxon>
        <taxon>Insecta</taxon>
        <taxon>Pterygota</taxon>
        <taxon>Neoptera</taxon>
        <taxon>Paraneoptera</taxon>
        <taxon>Hemiptera</taxon>
        <taxon>Heteroptera</taxon>
        <taxon>Panheteroptera</taxon>
        <taxon>Cimicomorpha</taxon>
        <taxon>Miridae</taxon>
        <taxon>Dicyphina</taxon>
        <taxon>Nesidiocoris</taxon>
    </lineage>
</organism>
<feature type="transmembrane region" description="Helical" evidence="2">
    <location>
        <begin position="134"/>
        <end position="152"/>
    </location>
</feature>
<keyword evidence="2" id="KW-1133">Transmembrane helix</keyword>
<feature type="region of interest" description="Disordered" evidence="1">
    <location>
        <begin position="1"/>
        <end position="31"/>
    </location>
</feature>
<accession>A0A6H5FY67</accession>
<dbReference type="EMBL" id="CADCXU010001997">
    <property type="protein sequence ID" value="CAA9994516.1"/>
    <property type="molecule type" value="Genomic_DNA"/>
</dbReference>
<keyword evidence="2" id="KW-0472">Membrane</keyword>
<proteinExistence type="predicted"/>
<keyword evidence="2" id="KW-0812">Transmembrane</keyword>
<keyword evidence="4" id="KW-1185">Reference proteome</keyword>
<evidence type="ECO:0000256" key="2">
    <source>
        <dbReference type="SAM" id="Phobius"/>
    </source>
</evidence>
<reference evidence="3 4" key="1">
    <citation type="submission" date="2020-02" db="EMBL/GenBank/DDBJ databases">
        <authorList>
            <person name="Ferguson B K."/>
        </authorList>
    </citation>
    <scope>NUCLEOTIDE SEQUENCE [LARGE SCALE GENOMIC DNA]</scope>
</reference>
<protein>
    <submittedName>
        <fullName evidence="3">Uncharacterized protein</fullName>
    </submittedName>
</protein>
<name>A0A6H5FY67_9HEMI</name>
<feature type="transmembrane region" description="Helical" evidence="2">
    <location>
        <begin position="109"/>
        <end position="128"/>
    </location>
</feature>
<sequence>MSLQTPTGGIPRVRKINSLPMIHAPGPRTRTRAQRLQLASGSKPAKHSAACDGLVSAEHSVREMSGVHPAHENTQVQRACTSTPKKILEYGMGYYYSDLTSISIMSLRFGFIVSLTSISIMSFSFGFIVSLSLISIMSLSFGFIVSLTSSLIKNRKIWG</sequence>